<reference evidence="3" key="1">
    <citation type="submission" date="2010-12" db="EMBL/GenBank/DDBJ databases">
        <title>Complete sequence of Variovorax paradoxus EPS.</title>
        <authorList>
            <consortium name="US DOE Joint Genome Institute"/>
            <person name="Lucas S."/>
            <person name="Copeland A."/>
            <person name="Lapidus A."/>
            <person name="Cheng J.-F."/>
            <person name="Goodwin L."/>
            <person name="Pitluck S."/>
            <person name="Teshima H."/>
            <person name="Detter J.C."/>
            <person name="Han C."/>
            <person name="Tapia R."/>
            <person name="Land M."/>
            <person name="Hauser L."/>
            <person name="Kyrpides N."/>
            <person name="Ivanova N."/>
            <person name="Ovchinnikova G."/>
            <person name="Orwin P."/>
            <person name="Han J.-I.G."/>
            <person name="Woyke T."/>
        </authorList>
    </citation>
    <scope>NUCLEOTIDE SEQUENCE [LARGE SCALE GENOMIC DNA]</scope>
    <source>
        <strain evidence="3">EPS</strain>
    </source>
</reference>
<dbReference type="InterPro" id="IPR038522">
    <property type="entry name" value="T4/T6SS_DotU_sf"/>
</dbReference>
<dbReference type="AlphaFoldDB" id="E6V6C1"/>
<accession>E6V6C1</accession>
<dbReference type="Pfam" id="PF09850">
    <property type="entry name" value="DotU"/>
    <property type="match status" value="1"/>
</dbReference>
<organism evidence="2 3">
    <name type="scientific">Variovorax paradoxus (strain EPS)</name>
    <dbReference type="NCBI Taxonomy" id="595537"/>
    <lineage>
        <taxon>Bacteria</taxon>
        <taxon>Pseudomonadati</taxon>
        <taxon>Pseudomonadota</taxon>
        <taxon>Betaproteobacteria</taxon>
        <taxon>Burkholderiales</taxon>
        <taxon>Comamonadaceae</taxon>
        <taxon>Variovorax</taxon>
    </lineage>
</organism>
<dbReference type="InterPro" id="IPR017732">
    <property type="entry name" value="T4/T6SS_DotU"/>
</dbReference>
<dbReference type="Gene3D" id="1.25.40.590">
    <property type="entry name" value="Type IV / VI secretion system, DotU"/>
    <property type="match status" value="1"/>
</dbReference>
<proteinExistence type="predicted"/>
<dbReference type="HOGENOM" id="CLU_1089663_0_0_4"/>
<dbReference type="PANTHER" id="PTHR38033">
    <property type="entry name" value="MEMBRANE PROTEIN-RELATED"/>
    <property type="match status" value="1"/>
</dbReference>
<dbReference type="OrthoDB" id="8854155at2"/>
<dbReference type="KEGG" id="vpe:Varpa_5274"/>
<gene>
    <name evidence="2" type="ordered locus">Varpa_5274</name>
</gene>
<sequence>MPLRKEFALAAYNHFEQAAQRLATAAAPKPQPKPLLTSEQILSRQSPQPDRLVAVQAARVPLIEAARPLLLALVHMPGQLDAGHAGTLHGDLVREVASFQSVCMDASIRKEYITGASYTLCTALDEAAGLSAWATDATTGVNTWAGRMLAVQFHGDSRGGENVFKFMANLLQRPAEHVDVLELLLIVIALGFEGVYRRAINGKRVLDDIRHALFSTVRSCRGDGMHRAHWSVIESLLWGQVLPGELADTAQALFQ</sequence>
<dbReference type="PANTHER" id="PTHR38033:SF1">
    <property type="entry name" value="DOTU FAMILY TYPE IV_VI SECRETION SYSTEM PROTEIN"/>
    <property type="match status" value="1"/>
</dbReference>
<dbReference type="NCBIfam" id="NF038228">
    <property type="entry name" value="IcmH_DotU_IVB"/>
    <property type="match status" value="1"/>
</dbReference>
<dbReference type="EMBL" id="CP002417">
    <property type="protein sequence ID" value="ADU39430.1"/>
    <property type="molecule type" value="Genomic_DNA"/>
</dbReference>
<dbReference type="RefSeq" id="WP_013543633.1">
    <property type="nucleotide sequence ID" value="NC_014931.1"/>
</dbReference>
<dbReference type="eggNOG" id="COG3455">
    <property type="taxonomic scope" value="Bacteria"/>
</dbReference>
<dbReference type="Proteomes" id="UP000008917">
    <property type="component" value="Chromosome"/>
</dbReference>
<feature type="domain" description="Type IV / VI secretion system DotU" evidence="1">
    <location>
        <begin position="61"/>
        <end position="226"/>
    </location>
</feature>
<evidence type="ECO:0000313" key="3">
    <source>
        <dbReference type="Proteomes" id="UP000008917"/>
    </source>
</evidence>
<evidence type="ECO:0000259" key="1">
    <source>
        <dbReference type="Pfam" id="PF09850"/>
    </source>
</evidence>
<protein>
    <submittedName>
        <fullName evidence="2">Type IV / VI secretion system protein, DotU family</fullName>
    </submittedName>
</protein>
<name>E6V6C1_VARPE</name>
<dbReference type="NCBIfam" id="TIGR03349">
    <property type="entry name" value="IV_VI_DotU"/>
    <property type="match status" value="1"/>
</dbReference>
<reference evidence="2 3" key="2">
    <citation type="journal article" date="2013" name="Genome Announc.">
        <title>Genome of the Root-Associated Plant Growth-Promoting Bacterium Variovorax paradoxus Strain EPS.</title>
        <authorList>
            <person name="Han J.I."/>
            <person name="Spain J.C."/>
            <person name="Leadbetter J.R."/>
            <person name="Ovchinnikova G."/>
            <person name="Goodwin L.A."/>
            <person name="Han C.S."/>
            <person name="Woyke T."/>
            <person name="Davenport K.W."/>
            <person name="Orwin P.M."/>
        </authorList>
    </citation>
    <scope>NUCLEOTIDE SEQUENCE [LARGE SCALE GENOMIC DNA]</scope>
    <source>
        <strain evidence="2 3">EPS</strain>
    </source>
</reference>
<dbReference type="STRING" id="595537.Varpa_5274"/>
<evidence type="ECO:0000313" key="2">
    <source>
        <dbReference type="EMBL" id="ADU39430.1"/>
    </source>
</evidence>